<gene>
    <name evidence="3" type="ORF">E3A20_19540</name>
</gene>
<keyword evidence="2" id="KW-0812">Transmembrane</keyword>
<reference evidence="3 4" key="1">
    <citation type="submission" date="2019-08" db="EMBL/GenBank/DDBJ databases">
        <title>100 year-old enigma solved: identification of Planctomyces bekefii, the type genus and species of the phylum Planctomycetes.</title>
        <authorList>
            <person name="Svetlana D.N."/>
            <person name="Overmann J."/>
        </authorList>
    </citation>
    <scope>NUCLEOTIDE SEQUENCE [LARGE SCALE GENOMIC DNA]</scope>
    <source>
        <strain evidence="3">Phe10_nw2017</strain>
    </source>
</reference>
<feature type="transmembrane region" description="Helical" evidence="2">
    <location>
        <begin position="179"/>
        <end position="197"/>
    </location>
</feature>
<dbReference type="EMBL" id="SRHE01000455">
    <property type="protein sequence ID" value="TWW08918.1"/>
    <property type="molecule type" value="Genomic_DNA"/>
</dbReference>
<feature type="transmembrane region" description="Helical" evidence="2">
    <location>
        <begin position="203"/>
        <end position="233"/>
    </location>
</feature>
<name>A0A5C6M2N9_9PLAN</name>
<organism evidence="3 4">
    <name type="scientific">Planctomyces bekefii</name>
    <dbReference type="NCBI Taxonomy" id="1653850"/>
    <lineage>
        <taxon>Bacteria</taxon>
        <taxon>Pseudomonadati</taxon>
        <taxon>Planctomycetota</taxon>
        <taxon>Planctomycetia</taxon>
        <taxon>Planctomycetales</taxon>
        <taxon>Planctomycetaceae</taxon>
        <taxon>Planctomyces</taxon>
    </lineage>
</organism>
<evidence type="ECO:0000313" key="4">
    <source>
        <dbReference type="Proteomes" id="UP000321083"/>
    </source>
</evidence>
<dbReference type="AlphaFoldDB" id="A0A5C6M2N9"/>
<proteinExistence type="predicted"/>
<accession>A0A5C6M2N9</accession>
<comment type="caution">
    <text evidence="3">The sequence shown here is derived from an EMBL/GenBank/DDBJ whole genome shotgun (WGS) entry which is preliminary data.</text>
</comment>
<feature type="transmembrane region" description="Helical" evidence="2">
    <location>
        <begin position="384"/>
        <end position="406"/>
    </location>
</feature>
<feature type="transmembrane region" description="Helical" evidence="2">
    <location>
        <begin position="351"/>
        <end position="372"/>
    </location>
</feature>
<evidence type="ECO:0000256" key="2">
    <source>
        <dbReference type="SAM" id="Phobius"/>
    </source>
</evidence>
<evidence type="ECO:0008006" key="5">
    <source>
        <dbReference type="Google" id="ProtNLM"/>
    </source>
</evidence>
<evidence type="ECO:0000256" key="1">
    <source>
        <dbReference type="SAM" id="MobiDB-lite"/>
    </source>
</evidence>
<dbReference type="Proteomes" id="UP000321083">
    <property type="component" value="Unassembled WGS sequence"/>
</dbReference>
<feature type="region of interest" description="Disordered" evidence="1">
    <location>
        <begin position="1"/>
        <end position="42"/>
    </location>
</feature>
<keyword evidence="4" id="KW-1185">Reference proteome</keyword>
<protein>
    <recommendedName>
        <fullName evidence="5">Glycosyltransferase RgtA/B/C/D-like domain-containing protein</fullName>
    </recommendedName>
</protein>
<reference evidence="3 4" key="2">
    <citation type="submission" date="2019-08" db="EMBL/GenBank/DDBJ databases">
        <authorList>
            <person name="Henke P."/>
        </authorList>
    </citation>
    <scope>NUCLEOTIDE SEQUENCE [LARGE SCALE GENOMIC DNA]</scope>
    <source>
        <strain evidence="3">Phe10_nw2017</strain>
    </source>
</reference>
<keyword evidence="2" id="KW-1133">Transmembrane helix</keyword>
<keyword evidence="2" id="KW-0472">Membrane</keyword>
<evidence type="ECO:0000313" key="3">
    <source>
        <dbReference type="EMBL" id="TWW08918.1"/>
    </source>
</evidence>
<feature type="transmembrane region" description="Helical" evidence="2">
    <location>
        <begin position="126"/>
        <end position="144"/>
    </location>
</feature>
<feature type="compositionally biased region" description="Low complexity" evidence="1">
    <location>
        <begin position="1"/>
        <end position="25"/>
    </location>
</feature>
<sequence length="540" mass="58540">MSATLAPPTTTPSPASNSADSSPPARTATVSSNPANPTAAAQPLASHAGTTVLVTACCLALWSLASGRLWHTDLWDHLNYGKHLLQTQTNPVTEPLLPLAAGIRMVNIPWLAQIGMKLTERSFGPAGLQLLCGLCGALALFPIARLAARNARSTTAGLFAAAIFYIVNRHELHVIRPQLAGLVCYCITLAWTLGSQSHSLKTWIGFTALFAIWANLHGSFAMGLLVLAAAAAGRACDVFRRSRCIAITLGDHQLHRNLLLLQLCSVAVLLNPNGLLVYPEIFSVSGNANTTSMFEWQPLTLRMPHGQIAAAVLATAVLCVRCSPRRLRTTEVLIFSGTGLLSAWSARMLNWWAPAAAVLLAVHLTAILRPQLNRIRFHLPVRPSLAWTALSLAIIAISLAATPLGAQLRSGTPPAASATLSRETPIALARFLREQKNLPAGLNWFPAEWAGFIMNQTQGSLPSMVNLHVHLIPEEVWSDYLRISAGSADWINLLDEYGINLVTIDKRSQALLLKRMRESTDWQGLYEDRQSVVLTRRKPL</sequence>